<gene>
    <name evidence="1" type="ORF">CRG98_013432</name>
</gene>
<proteinExistence type="predicted"/>
<accession>A0A2I0KCB2</accession>
<comment type="caution">
    <text evidence="1">The sequence shown here is derived from an EMBL/GenBank/DDBJ whole genome shotgun (WGS) entry which is preliminary data.</text>
</comment>
<evidence type="ECO:0000313" key="1">
    <source>
        <dbReference type="EMBL" id="PKI66179.1"/>
    </source>
</evidence>
<organism evidence="1 2">
    <name type="scientific">Punica granatum</name>
    <name type="common">Pomegranate</name>
    <dbReference type="NCBI Taxonomy" id="22663"/>
    <lineage>
        <taxon>Eukaryota</taxon>
        <taxon>Viridiplantae</taxon>
        <taxon>Streptophyta</taxon>
        <taxon>Embryophyta</taxon>
        <taxon>Tracheophyta</taxon>
        <taxon>Spermatophyta</taxon>
        <taxon>Magnoliopsida</taxon>
        <taxon>eudicotyledons</taxon>
        <taxon>Gunneridae</taxon>
        <taxon>Pentapetalae</taxon>
        <taxon>rosids</taxon>
        <taxon>malvids</taxon>
        <taxon>Myrtales</taxon>
        <taxon>Lythraceae</taxon>
        <taxon>Punica</taxon>
    </lineage>
</organism>
<name>A0A2I0KCB2_PUNGR</name>
<dbReference type="EMBL" id="PGOL01000684">
    <property type="protein sequence ID" value="PKI66179.1"/>
    <property type="molecule type" value="Genomic_DNA"/>
</dbReference>
<keyword evidence="2" id="KW-1185">Reference proteome</keyword>
<dbReference type="AlphaFoldDB" id="A0A2I0KCB2"/>
<reference evidence="1 2" key="1">
    <citation type="submission" date="2017-11" db="EMBL/GenBank/DDBJ databases">
        <title>De-novo sequencing of pomegranate (Punica granatum L.) genome.</title>
        <authorList>
            <person name="Akparov Z."/>
            <person name="Amiraslanov A."/>
            <person name="Hajiyeva S."/>
            <person name="Abbasov M."/>
            <person name="Kaur K."/>
            <person name="Hamwieh A."/>
            <person name="Solovyev V."/>
            <person name="Salamov A."/>
            <person name="Braich B."/>
            <person name="Kosarev P."/>
            <person name="Mahmoud A."/>
            <person name="Hajiyev E."/>
            <person name="Babayeva S."/>
            <person name="Izzatullayeva V."/>
            <person name="Mammadov A."/>
            <person name="Mammadov A."/>
            <person name="Sharifova S."/>
            <person name="Ojaghi J."/>
            <person name="Eynullazada K."/>
            <person name="Bayramov B."/>
            <person name="Abdulazimova A."/>
            <person name="Shahmuradov I."/>
        </authorList>
    </citation>
    <scope>NUCLEOTIDE SEQUENCE [LARGE SCALE GENOMIC DNA]</scope>
    <source>
        <strain evidence="2">cv. AG2017</strain>
        <tissue evidence="1">Leaf</tissue>
    </source>
</reference>
<protein>
    <submittedName>
        <fullName evidence="1">Uncharacterized protein</fullName>
    </submittedName>
</protein>
<evidence type="ECO:0000313" key="2">
    <source>
        <dbReference type="Proteomes" id="UP000233551"/>
    </source>
</evidence>
<dbReference type="Proteomes" id="UP000233551">
    <property type="component" value="Unassembled WGS sequence"/>
</dbReference>
<sequence length="141" mass="15238">MKSALLKERAFARGTGACPVSCGVHRRLLGGFAVYTGTLPYGLRGAERVFASFENGTRSRENLWIRLGPVRDLSMGFSPTEDLRMGLGPVEDLTVGLGPTEDLRIGLGPVGDLTVRLGLTEDLRMRLGPVGDQSGDHYFIC</sequence>